<evidence type="ECO:0000313" key="4">
    <source>
        <dbReference type="EMBL" id="KAK7746526.1"/>
    </source>
</evidence>
<dbReference type="EMBL" id="JAKJXP020000098">
    <property type="protein sequence ID" value="KAK7746526.1"/>
    <property type="molecule type" value="Genomic_DNA"/>
</dbReference>
<dbReference type="SMART" id="SM00906">
    <property type="entry name" value="Fungal_trans"/>
    <property type="match status" value="1"/>
</dbReference>
<comment type="caution">
    <text evidence="4">The sequence shown here is derived from an EMBL/GenBank/DDBJ whole genome shotgun (WGS) entry which is preliminary data.</text>
</comment>
<dbReference type="CDD" id="cd12148">
    <property type="entry name" value="fungal_TF_MHR"/>
    <property type="match status" value="1"/>
</dbReference>
<dbReference type="Proteomes" id="UP001320420">
    <property type="component" value="Unassembled WGS sequence"/>
</dbReference>
<name>A0AAN9YJL9_9PEZI</name>
<dbReference type="PANTHER" id="PTHR46910">
    <property type="entry name" value="TRANSCRIPTION FACTOR PDR1"/>
    <property type="match status" value="1"/>
</dbReference>
<evidence type="ECO:0000256" key="2">
    <source>
        <dbReference type="SAM" id="MobiDB-lite"/>
    </source>
</evidence>
<dbReference type="GO" id="GO:0003677">
    <property type="term" value="F:DNA binding"/>
    <property type="evidence" value="ECO:0007669"/>
    <property type="project" value="InterPro"/>
</dbReference>
<accession>A0AAN9YJL9</accession>
<evidence type="ECO:0000259" key="3">
    <source>
        <dbReference type="SMART" id="SM00906"/>
    </source>
</evidence>
<dbReference type="GO" id="GO:0006351">
    <property type="term" value="P:DNA-templated transcription"/>
    <property type="evidence" value="ECO:0007669"/>
    <property type="project" value="InterPro"/>
</dbReference>
<dbReference type="InterPro" id="IPR007219">
    <property type="entry name" value="XnlR_reg_dom"/>
</dbReference>
<protein>
    <recommendedName>
        <fullName evidence="3">Xylanolytic transcriptional activator regulatory domain-containing protein</fullName>
    </recommendedName>
</protein>
<reference evidence="4 5" key="1">
    <citation type="submission" date="2024-02" db="EMBL/GenBank/DDBJ databases">
        <title>De novo assembly and annotation of 12 fungi associated with fruit tree decline syndrome in Ontario, Canada.</title>
        <authorList>
            <person name="Sulman M."/>
            <person name="Ellouze W."/>
            <person name="Ilyukhin E."/>
        </authorList>
    </citation>
    <scope>NUCLEOTIDE SEQUENCE [LARGE SCALE GENOMIC DNA]</scope>
    <source>
        <strain evidence="4 5">M11/M66-122</strain>
    </source>
</reference>
<sequence>MPSSEGSHPTGPDLGTVPSIEIGSFITASPQNSEFIGSSSGVFFANTVFRAFAKSTPGETATRSDGPSVPDPGSILGCLGSLESSQEQVVAPIVLDPGVASDANRESATRSYGILAPGLGTAPPPALAKKLLMLYFQHWHPFFPILHGPTFFDEVNAFYQEDGNLDLNLTAEEGMKKRLCRAVTFQCVFNIVACTNSRHVLEPPNKIGSTSALMALLGLISSSNDIPSLQALLVAEIYLVVNMSLRKASTINGSVTRMIYHAGLHRCPFRYVALSPEVCDMRKRIFWSAYVLDRNISQLLGHPSSIQDSHVDLESKLTGFPQWWNGLPLAFQDMSEHDPFAAEPSYVAFFTMLYKYLIILANRPFLSLPTQRPDFQSSLQTAIGASCAIVQKLKGRADDMFLMAWPGTLPAVWTSGLIIAFASHLRLYPLAKAKLEIEHCLKLLDIMGSRWQSARHCHRALKRLLDQLSSQSTEGPSETGSRSPNLQSEDVFSSRSQAGNMSQEPGSRQGLTRGAKRKFNDEMGSRRGDQFQAVDPLPHISTGTLPFPVLEYNGPDFGFDATQLSGLGPPHNLASEPNSDAGGFYGNVGWDAFIQGLGIDSRFNI</sequence>
<keyword evidence="5" id="KW-1185">Reference proteome</keyword>
<feature type="domain" description="Xylanolytic transcriptional activator regulatory" evidence="3">
    <location>
        <begin position="248"/>
        <end position="320"/>
    </location>
</feature>
<feature type="region of interest" description="Disordered" evidence="2">
    <location>
        <begin position="468"/>
        <end position="514"/>
    </location>
</feature>
<dbReference type="GO" id="GO:0003700">
    <property type="term" value="F:DNA-binding transcription factor activity"/>
    <property type="evidence" value="ECO:0007669"/>
    <property type="project" value="InterPro"/>
</dbReference>
<feature type="compositionally biased region" description="Polar residues" evidence="2">
    <location>
        <begin position="468"/>
        <end position="510"/>
    </location>
</feature>
<keyword evidence="1" id="KW-0539">Nucleus</keyword>
<dbReference type="Pfam" id="PF04082">
    <property type="entry name" value="Fungal_trans"/>
    <property type="match status" value="1"/>
</dbReference>
<proteinExistence type="predicted"/>
<dbReference type="AlphaFoldDB" id="A0AAN9YJL9"/>
<evidence type="ECO:0000313" key="5">
    <source>
        <dbReference type="Proteomes" id="UP001320420"/>
    </source>
</evidence>
<evidence type="ECO:0000256" key="1">
    <source>
        <dbReference type="ARBA" id="ARBA00023242"/>
    </source>
</evidence>
<dbReference type="PANTHER" id="PTHR46910:SF9">
    <property type="entry name" value="MISCELLANEOUS ZN(II)2CYS6 TRANSCRIPTION FACTOR (EUROFUNG)"/>
    <property type="match status" value="1"/>
</dbReference>
<organism evidence="4 5">
    <name type="scientific">Diatrype stigma</name>
    <dbReference type="NCBI Taxonomy" id="117547"/>
    <lineage>
        <taxon>Eukaryota</taxon>
        <taxon>Fungi</taxon>
        <taxon>Dikarya</taxon>
        <taxon>Ascomycota</taxon>
        <taxon>Pezizomycotina</taxon>
        <taxon>Sordariomycetes</taxon>
        <taxon>Xylariomycetidae</taxon>
        <taxon>Xylariales</taxon>
        <taxon>Diatrypaceae</taxon>
        <taxon>Diatrype</taxon>
    </lineage>
</organism>
<dbReference type="InterPro" id="IPR050987">
    <property type="entry name" value="AtrR-like"/>
</dbReference>
<dbReference type="GO" id="GO:0008270">
    <property type="term" value="F:zinc ion binding"/>
    <property type="evidence" value="ECO:0007669"/>
    <property type="project" value="InterPro"/>
</dbReference>
<gene>
    <name evidence="4" type="ORF">SLS62_009389</name>
</gene>